<feature type="transmembrane region" description="Helical" evidence="5">
    <location>
        <begin position="72"/>
        <end position="91"/>
    </location>
</feature>
<dbReference type="Pfam" id="PF01027">
    <property type="entry name" value="Bax1-I"/>
    <property type="match status" value="1"/>
</dbReference>
<evidence type="ECO:0000256" key="4">
    <source>
        <dbReference type="ARBA" id="ARBA00023136"/>
    </source>
</evidence>
<comment type="similarity">
    <text evidence="5">Belongs to the BI1 family.</text>
</comment>
<name>A0A7M6DRE1_9CNID</name>
<evidence type="ECO:0000256" key="3">
    <source>
        <dbReference type="ARBA" id="ARBA00022989"/>
    </source>
</evidence>
<accession>A0A7M6DRE1</accession>
<keyword evidence="7" id="KW-1185">Reference proteome</keyword>
<dbReference type="InterPro" id="IPR006214">
    <property type="entry name" value="Bax_inhibitor_1-related"/>
</dbReference>
<dbReference type="PANTHER" id="PTHR23291:SF50">
    <property type="entry name" value="PROTEIN LIFEGUARD 4"/>
    <property type="match status" value="1"/>
</dbReference>
<dbReference type="AlphaFoldDB" id="A0A7M6DRE1"/>
<dbReference type="RefSeq" id="XP_066935685.1">
    <property type="nucleotide sequence ID" value="XM_067079584.1"/>
</dbReference>
<feature type="transmembrane region" description="Helical" evidence="5">
    <location>
        <begin position="150"/>
        <end position="174"/>
    </location>
</feature>
<evidence type="ECO:0000256" key="5">
    <source>
        <dbReference type="RuleBase" id="RU004379"/>
    </source>
</evidence>
<comment type="subcellular location">
    <subcellularLocation>
        <location evidence="1">Membrane</location>
        <topology evidence="1">Multi-pass membrane protein</topology>
    </subcellularLocation>
</comment>
<feature type="transmembrane region" description="Helical" evidence="5">
    <location>
        <begin position="181"/>
        <end position="199"/>
    </location>
</feature>
<evidence type="ECO:0000313" key="7">
    <source>
        <dbReference type="Proteomes" id="UP000594262"/>
    </source>
</evidence>
<feature type="transmembrane region" description="Helical" evidence="5">
    <location>
        <begin position="39"/>
        <end position="60"/>
    </location>
</feature>
<dbReference type="GeneID" id="136823401"/>
<dbReference type="GO" id="GO:0043066">
    <property type="term" value="P:negative regulation of apoptotic process"/>
    <property type="evidence" value="ECO:0007669"/>
    <property type="project" value="TreeGrafter"/>
</dbReference>
<feature type="transmembrane region" description="Helical" evidence="5">
    <location>
        <begin position="97"/>
        <end position="117"/>
    </location>
</feature>
<dbReference type="OrthoDB" id="7933078at2759"/>
<feature type="transmembrane region" description="Helical" evidence="5">
    <location>
        <begin position="124"/>
        <end position="144"/>
    </location>
</feature>
<dbReference type="Proteomes" id="UP000594262">
    <property type="component" value="Unplaced"/>
</dbReference>
<evidence type="ECO:0000256" key="2">
    <source>
        <dbReference type="ARBA" id="ARBA00022692"/>
    </source>
</evidence>
<dbReference type="GO" id="GO:0016020">
    <property type="term" value="C:membrane"/>
    <property type="evidence" value="ECO:0007669"/>
    <property type="project" value="UniProtKB-SubCell"/>
</dbReference>
<evidence type="ECO:0000256" key="1">
    <source>
        <dbReference type="ARBA" id="ARBA00004141"/>
    </source>
</evidence>
<dbReference type="EnsemblMetazoa" id="CLYHEMT024152.1">
    <property type="protein sequence ID" value="CLYHEMP024152.1"/>
    <property type="gene ID" value="CLYHEMG024152"/>
</dbReference>
<keyword evidence="2 5" id="KW-0812">Transmembrane</keyword>
<evidence type="ECO:0000313" key="6">
    <source>
        <dbReference type="EnsemblMetazoa" id="CLYHEMP024152.1"/>
    </source>
</evidence>
<sequence>MDFSLNMDALKERKETPEVFSDTFVQSKVSLRLGFIRKVYGILSAQLLLTTAVGGLFMYNESAKAFVQSSPNLLYLGCFASFGLIIALHIYKNQTPINFYLLFAFTLVEAYTVGFIVTLYDSAVVLQAFGLTMATVIALTVYTFQSKRDFSSWGAGLFSMLWILILCSFMTMFFQVEAVQTVMAGVGALLFAGFIIFDTHMLMEKLSPEEYIIGAINLYLDILNLFLEILKLMAKNNKN</sequence>
<protein>
    <submittedName>
        <fullName evidence="6">Uncharacterized protein</fullName>
    </submittedName>
</protein>
<keyword evidence="3 5" id="KW-1133">Transmembrane helix</keyword>
<proteinExistence type="inferred from homology"/>
<organism evidence="6 7">
    <name type="scientific">Clytia hemisphaerica</name>
    <dbReference type="NCBI Taxonomy" id="252671"/>
    <lineage>
        <taxon>Eukaryota</taxon>
        <taxon>Metazoa</taxon>
        <taxon>Cnidaria</taxon>
        <taxon>Hydrozoa</taxon>
        <taxon>Hydroidolina</taxon>
        <taxon>Leptothecata</taxon>
        <taxon>Obeliida</taxon>
        <taxon>Clytiidae</taxon>
        <taxon>Clytia</taxon>
    </lineage>
</organism>
<reference evidence="6" key="1">
    <citation type="submission" date="2021-01" db="UniProtKB">
        <authorList>
            <consortium name="EnsemblMetazoa"/>
        </authorList>
    </citation>
    <scope>IDENTIFICATION</scope>
</reference>
<dbReference type="PANTHER" id="PTHR23291">
    <property type="entry name" value="BAX INHIBITOR-RELATED"/>
    <property type="match status" value="1"/>
</dbReference>
<keyword evidence="4 5" id="KW-0472">Membrane</keyword>